<feature type="compositionally biased region" description="Basic and acidic residues" evidence="1">
    <location>
        <begin position="1"/>
        <end position="13"/>
    </location>
</feature>
<evidence type="ECO:0000256" key="1">
    <source>
        <dbReference type="SAM" id="MobiDB-lite"/>
    </source>
</evidence>
<dbReference type="InterPro" id="IPR052594">
    <property type="entry name" value="J_domain-containing_protein"/>
</dbReference>
<feature type="region of interest" description="Disordered" evidence="1">
    <location>
        <begin position="272"/>
        <end position="325"/>
    </location>
</feature>
<dbReference type="Gene3D" id="1.10.287.110">
    <property type="entry name" value="DnaJ domain"/>
    <property type="match status" value="1"/>
</dbReference>
<evidence type="ECO:0000313" key="3">
    <source>
        <dbReference type="EMBL" id="OWP04342.1"/>
    </source>
</evidence>
<sequence length="325" mass="35276">MPRKTQREVRCESPSEPGASQESEQAPDPEPEPEPPTIEPYATLNVARSATADEIKAAYRKAALKHHPDKAPEEEKAAATATFQSIAFAYAILSSPSRRAHYDATGALSPSSGGEDFNWSAFYAAQYRDIVTPSSITRFSLSYKGSAEERADVLAAYVQGKGRWAVVYETVLLSDCLVDEGRFRDYIDEAMEKGEVPPYQAYTGETARAREKRMAAARREAAEADAEAEDGRRKKEKKGGGSLEGLAMMIQRKNADAGMGFLDGLERKYKALEREKGSGPGAKRKKKAENLAEPDEAAFQAAAARLGGASRASAAESRGSKRAKK</sequence>
<dbReference type="SUPFAM" id="SSF46565">
    <property type="entry name" value="Chaperone J-domain"/>
    <property type="match status" value="1"/>
</dbReference>
<dbReference type="GO" id="GO:0005737">
    <property type="term" value="C:cytoplasm"/>
    <property type="evidence" value="ECO:0007669"/>
    <property type="project" value="TreeGrafter"/>
</dbReference>
<dbReference type="SMART" id="SM00271">
    <property type="entry name" value="DnaJ"/>
    <property type="match status" value="1"/>
</dbReference>
<feature type="compositionally biased region" description="Low complexity" evidence="1">
    <location>
        <begin position="297"/>
        <end position="317"/>
    </location>
</feature>
<dbReference type="PANTHER" id="PTHR44144:SF1">
    <property type="entry name" value="DNAJ HOMOLOG SUBFAMILY C MEMBER 9"/>
    <property type="match status" value="1"/>
</dbReference>
<dbReference type="Pfam" id="PF00226">
    <property type="entry name" value="DnaJ"/>
    <property type="match status" value="1"/>
</dbReference>
<dbReference type="InterPro" id="IPR036869">
    <property type="entry name" value="J_dom_sf"/>
</dbReference>
<dbReference type="CDD" id="cd06257">
    <property type="entry name" value="DnaJ"/>
    <property type="match status" value="1"/>
</dbReference>
<dbReference type="PROSITE" id="PS50076">
    <property type="entry name" value="DNAJ_2"/>
    <property type="match status" value="1"/>
</dbReference>
<dbReference type="InterPro" id="IPR056453">
    <property type="entry name" value="HTH_DNAJC9"/>
</dbReference>
<reference evidence="3 4" key="1">
    <citation type="submission" date="2017-04" db="EMBL/GenBank/DDBJ databases">
        <title>Draft genome sequence of Marssonina coronaria NL1: causal agent of apple blotch.</title>
        <authorList>
            <person name="Cheng Q."/>
        </authorList>
    </citation>
    <scope>NUCLEOTIDE SEQUENCE [LARGE SCALE GENOMIC DNA]</scope>
    <source>
        <strain evidence="3 4">NL1</strain>
    </source>
</reference>
<dbReference type="Proteomes" id="UP000242519">
    <property type="component" value="Unassembled WGS sequence"/>
</dbReference>
<dbReference type="FunFam" id="1.10.287.110:FF:000110">
    <property type="entry name" value="DnaJ domain protein (AFU_orthologue AFUA_2G13210)"/>
    <property type="match status" value="1"/>
</dbReference>
<protein>
    <recommendedName>
        <fullName evidence="2">J domain-containing protein</fullName>
    </recommendedName>
</protein>
<dbReference type="PANTHER" id="PTHR44144">
    <property type="entry name" value="DNAJ HOMOLOG SUBFAMILY C MEMBER 9"/>
    <property type="match status" value="1"/>
</dbReference>
<name>A0A218Z9C6_9HELO</name>
<dbReference type="AlphaFoldDB" id="A0A218Z9C6"/>
<evidence type="ECO:0000313" key="4">
    <source>
        <dbReference type="Proteomes" id="UP000242519"/>
    </source>
</evidence>
<dbReference type="InterPro" id="IPR001623">
    <property type="entry name" value="DnaJ_domain"/>
</dbReference>
<proteinExistence type="predicted"/>
<dbReference type="GO" id="GO:0031072">
    <property type="term" value="F:heat shock protein binding"/>
    <property type="evidence" value="ECO:0007669"/>
    <property type="project" value="TreeGrafter"/>
</dbReference>
<dbReference type="EMBL" id="MZNU01000113">
    <property type="protein sequence ID" value="OWP04342.1"/>
    <property type="molecule type" value="Genomic_DNA"/>
</dbReference>
<dbReference type="PRINTS" id="PR00625">
    <property type="entry name" value="JDOMAIN"/>
</dbReference>
<comment type="caution">
    <text evidence="3">The sequence shown here is derived from an EMBL/GenBank/DDBJ whole genome shotgun (WGS) entry which is preliminary data.</text>
</comment>
<dbReference type="Pfam" id="PF23302">
    <property type="entry name" value="HTH_DNAJC9"/>
    <property type="match status" value="1"/>
</dbReference>
<evidence type="ECO:0000259" key="2">
    <source>
        <dbReference type="PROSITE" id="PS50076"/>
    </source>
</evidence>
<dbReference type="InParanoid" id="A0A218Z9C6"/>
<feature type="region of interest" description="Disordered" evidence="1">
    <location>
        <begin position="215"/>
        <end position="245"/>
    </location>
</feature>
<organism evidence="3 4">
    <name type="scientific">Diplocarpon coronariae</name>
    <dbReference type="NCBI Taxonomy" id="2795749"/>
    <lineage>
        <taxon>Eukaryota</taxon>
        <taxon>Fungi</taxon>
        <taxon>Dikarya</taxon>
        <taxon>Ascomycota</taxon>
        <taxon>Pezizomycotina</taxon>
        <taxon>Leotiomycetes</taxon>
        <taxon>Helotiales</taxon>
        <taxon>Drepanopezizaceae</taxon>
        <taxon>Diplocarpon</taxon>
    </lineage>
</organism>
<dbReference type="GO" id="GO:0005634">
    <property type="term" value="C:nucleus"/>
    <property type="evidence" value="ECO:0007669"/>
    <property type="project" value="TreeGrafter"/>
</dbReference>
<keyword evidence="4" id="KW-1185">Reference proteome</keyword>
<feature type="domain" description="J" evidence="2">
    <location>
        <begin position="39"/>
        <end position="106"/>
    </location>
</feature>
<dbReference type="OrthoDB" id="110024at2759"/>
<gene>
    <name evidence="3" type="ORF">B2J93_5975</name>
</gene>
<feature type="region of interest" description="Disordered" evidence="1">
    <location>
        <begin position="1"/>
        <end position="40"/>
    </location>
</feature>
<accession>A0A218Z9C6</accession>